<dbReference type="Pfam" id="PF02183">
    <property type="entry name" value="HALZ"/>
    <property type="match status" value="1"/>
</dbReference>
<dbReference type="PANTHER" id="PTHR45714:SF88">
    <property type="entry name" value="HOMEOBOX-LEUCINE ZIPPER PROTEIN HAT4"/>
    <property type="match status" value="1"/>
</dbReference>
<dbReference type="PROSITE" id="PS00027">
    <property type="entry name" value="HOMEOBOX_1"/>
    <property type="match status" value="1"/>
</dbReference>
<dbReference type="GO" id="GO:0005634">
    <property type="term" value="C:nucleus"/>
    <property type="evidence" value="ECO:0007669"/>
    <property type="project" value="UniProtKB-SubCell"/>
</dbReference>
<reference evidence="13 14" key="1">
    <citation type="journal article" date="2019" name="Sci. Rep.">
        <title>A high-quality genome of Eragrostis curvula grass provides insights into Poaceae evolution and supports new strategies to enhance forage quality.</title>
        <authorList>
            <person name="Carballo J."/>
            <person name="Santos B.A.C.M."/>
            <person name="Zappacosta D."/>
            <person name="Garbus I."/>
            <person name="Selva J.P."/>
            <person name="Gallo C.A."/>
            <person name="Diaz A."/>
            <person name="Albertini E."/>
            <person name="Caccamo M."/>
            <person name="Echenique V."/>
        </authorList>
    </citation>
    <scope>NUCLEOTIDE SEQUENCE [LARGE SCALE GENOMIC DNA]</scope>
    <source>
        <strain evidence="14">cv. Victoria</strain>
        <tissue evidence="13">Leaf</tissue>
    </source>
</reference>
<comment type="similarity">
    <text evidence="2">Belongs to the HD-ZIP homeobox family. Class II subfamily.</text>
</comment>
<evidence type="ECO:0000259" key="12">
    <source>
        <dbReference type="PROSITE" id="PS50071"/>
    </source>
</evidence>
<dbReference type="GO" id="GO:0043565">
    <property type="term" value="F:sequence-specific DNA binding"/>
    <property type="evidence" value="ECO:0007669"/>
    <property type="project" value="InterPro"/>
</dbReference>
<evidence type="ECO:0000256" key="11">
    <source>
        <dbReference type="SAM" id="MobiDB-lite"/>
    </source>
</evidence>
<keyword evidence="14" id="KW-1185">Reference proteome</keyword>
<feature type="compositionally biased region" description="Low complexity" evidence="11">
    <location>
        <begin position="183"/>
        <end position="206"/>
    </location>
</feature>
<dbReference type="InterPro" id="IPR050762">
    <property type="entry name" value="HD-ZIP_Homeobox_LZ_Class_II"/>
</dbReference>
<feature type="compositionally biased region" description="Pro residues" evidence="11">
    <location>
        <begin position="376"/>
        <end position="388"/>
    </location>
</feature>
<comment type="caution">
    <text evidence="13">The sequence shown here is derived from an EMBL/GenBank/DDBJ whole genome shotgun (WGS) entry which is preliminary data.</text>
</comment>
<evidence type="ECO:0000256" key="9">
    <source>
        <dbReference type="RuleBase" id="RU000682"/>
    </source>
</evidence>
<gene>
    <name evidence="13" type="ORF">EJB05_23376</name>
</gene>
<evidence type="ECO:0000256" key="10">
    <source>
        <dbReference type="SAM" id="Coils"/>
    </source>
</evidence>
<keyword evidence="10" id="KW-0175">Coiled coil</keyword>
<keyword evidence="6" id="KW-0804">Transcription</keyword>
<evidence type="ECO:0000256" key="1">
    <source>
        <dbReference type="ARBA" id="ARBA00004123"/>
    </source>
</evidence>
<dbReference type="PANTHER" id="PTHR45714">
    <property type="entry name" value="HOMEOBOX-LEUCINE ZIPPER PROTEIN HAT14"/>
    <property type="match status" value="1"/>
</dbReference>
<feature type="non-terminal residue" evidence="13">
    <location>
        <position position="1"/>
    </location>
</feature>
<feature type="region of interest" description="Disordered" evidence="11">
    <location>
        <begin position="151"/>
        <end position="252"/>
    </location>
</feature>
<proteinExistence type="inferred from homology"/>
<evidence type="ECO:0000313" key="13">
    <source>
        <dbReference type="EMBL" id="TVU31678.1"/>
    </source>
</evidence>
<evidence type="ECO:0000256" key="3">
    <source>
        <dbReference type="ARBA" id="ARBA00023015"/>
    </source>
</evidence>
<dbReference type="OrthoDB" id="6159439at2759"/>
<evidence type="ECO:0000256" key="6">
    <source>
        <dbReference type="ARBA" id="ARBA00023163"/>
    </source>
</evidence>
<dbReference type="CDD" id="cd00086">
    <property type="entry name" value="homeodomain"/>
    <property type="match status" value="1"/>
</dbReference>
<dbReference type="PROSITE" id="PS50071">
    <property type="entry name" value="HOMEOBOX_2"/>
    <property type="match status" value="1"/>
</dbReference>
<dbReference type="SUPFAM" id="SSF46689">
    <property type="entry name" value="Homeodomain-like"/>
    <property type="match status" value="1"/>
</dbReference>
<dbReference type="SMART" id="SM00389">
    <property type="entry name" value="HOX"/>
    <property type="match status" value="1"/>
</dbReference>
<keyword evidence="4 8" id="KW-0238">DNA-binding</keyword>
<dbReference type="InterPro" id="IPR003106">
    <property type="entry name" value="Leu_zip_homeo"/>
</dbReference>
<name>A0A5J9V7W7_9POAL</name>
<evidence type="ECO:0000256" key="8">
    <source>
        <dbReference type="PROSITE-ProRule" id="PRU00108"/>
    </source>
</evidence>
<sequence>LPHQGWSSRSFLLWKHTSVSPEEGKAKVEGKSRSMDMMVNARGEEKYGGHHNLGLSLSLGIATAAPVEPSPPPRQQRALSVAPVSSFPAPSHQQPQCWNGFGAGLFFSPSTGEPPLSSLYGHACRRMHDVLLISSNPRSWLRACRDGSVSGKEAAAAGGVPQPRDAVPARDRREPCAGGGEPARQLQRGRGARRVVAQQHAVQPQRQARRAGQERRRRRGPGRRPDPRAGGGGSDDEDSGAGGGSRKKLRLSKDQAAVLEESFKEHNTLNPKQKAALARQLNLKPRQVEVWFQNRRARTKLKQTEVDCEFLKRCCESLTEENRRLQREVAELRALKLVAPHHYTRMPPPTTLTMCPSCERVASAAGDEPARTAPRPAAPAGPWGPVPVRPVFVDGPARRS</sequence>
<evidence type="ECO:0000256" key="5">
    <source>
        <dbReference type="ARBA" id="ARBA00023155"/>
    </source>
</evidence>
<dbReference type="FunFam" id="1.10.10.60:FF:000577">
    <property type="entry name" value="Homeobox-leucine zipper protein 18"/>
    <property type="match status" value="1"/>
</dbReference>
<protein>
    <recommendedName>
        <fullName evidence="12">Homeobox domain-containing protein</fullName>
    </recommendedName>
</protein>
<dbReference type="SMART" id="SM00340">
    <property type="entry name" value="HALZ"/>
    <property type="match status" value="1"/>
</dbReference>
<keyword evidence="7 8" id="KW-0539">Nucleus</keyword>
<accession>A0A5J9V7W7</accession>
<feature type="region of interest" description="Disordered" evidence="11">
    <location>
        <begin position="361"/>
        <end position="400"/>
    </location>
</feature>
<evidence type="ECO:0000256" key="4">
    <source>
        <dbReference type="ARBA" id="ARBA00023125"/>
    </source>
</evidence>
<evidence type="ECO:0000313" key="14">
    <source>
        <dbReference type="Proteomes" id="UP000324897"/>
    </source>
</evidence>
<evidence type="ECO:0000256" key="2">
    <source>
        <dbReference type="ARBA" id="ARBA00006074"/>
    </source>
</evidence>
<dbReference type="InterPro" id="IPR017970">
    <property type="entry name" value="Homeobox_CS"/>
</dbReference>
<dbReference type="Gene3D" id="1.10.10.60">
    <property type="entry name" value="Homeodomain-like"/>
    <property type="match status" value="1"/>
</dbReference>
<dbReference type="EMBL" id="RWGY01000011">
    <property type="protein sequence ID" value="TVU31678.1"/>
    <property type="molecule type" value="Genomic_DNA"/>
</dbReference>
<comment type="subcellular location">
    <subcellularLocation>
        <location evidence="1 8 9">Nucleus</location>
    </subcellularLocation>
</comment>
<feature type="domain" description="Homeobox" evidence="12">
    <location>
        <begin position="242"/>
        <end position="302"/>
    </location>
</feature>
<keyword evidence="3" id="KW-0805">Transcription regulation</keyword>
<feature type="coiled-coil region" evidence="10">
    <location>
        <begin position="301"/>
        <end position="335"/>
    </location>
</feature>
<feature type="DNA-binding region" description="Homeobox" evidence="8">
    <location>
        <begin position="244"/>
        <end position="303"/>
    </location>
</feature>
<dbReference type="Pfam" id="PF00046">
    <property type="entry name" value="Homeodomain"/>
    <property type="match status" value="1"/>
</dbReference>
<evidence type="ECO:0000256" key="7">
    <source>
        <dbReference type="ARBA" id="ARBA00023242"/>
    </source>
</evidence>
<dbReference type="Proteomes" id="UP000324897">
    <property type="component" value="Chromosome 1"/>
</dbReference>
<dbReference type="InterPro" id="IPR001356">
    <property type="entry name" value="HD"/>
</dbReference>
<dbReference type="CDD" id="cd14686">
    <property type="entry name" value="bZIP"/>
    <property type="match status" value="1"/>
</dbReference>
<dbReference type="GO" id="GO:0000981">
    <property type="term" value="F:DNA-binding transcription factor activity, RNA polymerase II-specific"/>
    <property type="evidence" value="ECO:0007669"/>
    <property type="project" value="InterPro"/>
</dbReference>
<keyword evidence="5 8" id="KW-0371">Homeobox</keyword>
<dbReference type="AlphaFoldDB" id="A0A5J9V7W7"/>
<organism evidence="13 14">
    <name type="scientific">Eragrostis curvula</name>
    <name type="common">weeping love grass</name>
    <dbReference type="NCBI Taxonomy" id="38414"/>
    <lineage>
        <taxon>Eukaryota</taxon>
        <taxon>Viridiplantae</taxon>
        <taxon>Streptophyta</taxon>
        <taxon>Embryophyta</taxon>
        <taxon>Tracheophyta</taxon>
        <taxon>Spermatophyta</taxon>
        <taxon>Magnoliopsida</taxon>
        <taxon>Liliopsida</taxon>
        <taxon>Poales</taxon>
        <taxon>Poaceae</taxon>
        <taxon>PACMAD clade</taxon>
        <taxon>Chloridoideae</taxon>
        <taxon>Eragrostideae</taxon>
        <taxon>Eragrostidinae</taxon>
        <taxon>Eragrostis</taxon>
    </lineage>
</organism>
<dbReference type="InterPro" id="IPR009057">
    <property type="entry name" value="Homeodomain-like_sf"/>
</dbReference>